<keyword evidence="3" id="KW-1185">Reference proteome</keyword>
<comment type="caution">
    <text evidence="2">The sequence shown here is derived from an EMBL/GenBank/DDBJ whole genome shotgun (WGS) entry which is preliminary data.</text>
</comment>
<accession>A0ABP6T1X0</accession>
<reference evidence="3" key="1">
    <citation type="journal article" date="2019" name="Int. J. Syst. Evol. Microbiol.">
        <title>The Global Catalogue of Microorganisms (GCM) 10K type strain sequencing project: providing services to taxonomists for standard genome sequencing and annotation.</title>
        <authorList>
            <consortium name="The Broad Institute Genomics Platform"/>
            <consortium name="The Broad Institute Genome Sequencing Center for Infectious Disease"/>
            <person name="Wu L."/>
            <person name="Ma J."/>
        </authorList>
    </citation>
    <scope>NUCLEOTIDE SEQUENCE [LARGE SCALE GENOMIC DNA]</scope>
    <source>
        <strain evidence="3">JCM 9458</strain>
    </source>
</reference>
<feature type="transmembrane region" description="Helical" evidence="1">
    <location>
        <begin position="242"/>
        <end position="264"/>
    </location>
</feature>
<dbReference type="EMBL" id="BAAAYN010000030">
    <property type="protein sequence ID" value="GAA3391055.1"/>
    <property type="molecule type" value="Genomic_DNA"/>
</dbReference>
<keyword evidence="1" id="KW-0472">Membrane</keyword>
<feature type="transmembrane region" description="Helical" evidence="1">
    <location>
        <begin position="125"/>
        <end position="145"/>
    </location>
</feature>
<dbReference type="RefSeq" id="WP_345730384.1">
    <property type="nucleotide sequence ID" value="NZ_BAAAYN010000030.1"/>
</dbReference>
<evidence type="ECO:0000313" key="3">
    <source>
        <dbReference type="Proteomes" id="UP001501676"/>
    </source>
</evidence>
<evidence type="ECO:0000313" key="2">
    <source>
        <dbReference type="EMBL" id="GAA3391055.1"/>
    </source>
</evidence>
<feature type="transmembrane region" description="Helical" evidence="1">
    <location>
        <begin position="157"/>
        <end position="178"/>
    </location>
</feature>
<evidence type="ECO:0000256" key="1">
    <source>
        <dbReference type="SAM" id="Phobius"/>
    </source>
</evidence>
<sequence>MRDVADLGAVAALYSQLAGVLAGFAFAGLVVIVSGSLGGYTFNERQAFALREALATLVCSFFGLALAALTYAAMGVDADRPGSLAAQHLLAGAQFLIAGQFSVFSVLALLRAAIGGDVFYYANRLLSQFSAIPMFALLCLGVDTYCDIRYAQGGPRWVSVSLVVLIVVLTLWGVFGYLTYGWVATRRLHVDSWTATHRIYVERRSSLLAIAIAGLFTMTSCTLAVCFLAAHDADARWTPPLAVAVVAVGVGFLGASTLPVYLYLTRVRPEPFACGDRVALVDDKHYLTGTIEEGARGTVTAIVGPAKFRVQYTVRFDHRDDETNQLDSHDLVRLPE</sequence>
<dbReference type="Proteomes" id="UP001501676">
    <property type="component" value="Unassembled WGS sequence"/>
</dbReference>
<keyword evidence="1" id="KW-0812">Transmembrane</keyword>
<protein>
    <submittedName>
        <fullName evidence="2">Uncharacterized protein</fullName>
    </submittedName>
</protein>
<feature type="transmembrane region" description="Helical" evidence="1">
    <location>
        <begin position="207"/>
        <end position="230"/>
    </location>
</feature>
<gene>
    <name evidence="2" type="ORF">GCM10020369_47450</name>
</gene>
<feature type="transmembrane region" description="Helical" evidence="1">
    <location>
        <begin position="20"/>
        <end position="42"/>
    </location>
</feature>
<proteinExistence type="predicted"/>
<organism evidence="2 3">
    <name type="scientific">Cryptosporangium minutisporangium</name>
    <dbReference type="NCBI Taxonomy" id="113569"/>
    <lineage>
        <taxon>Bacteria</taxon>
        <taxon>Bacillati</taxon>
        <taxon>Actinomycetota</taxon>
        <taxon>Actinomycetes</taxon>
        <taxon>Cryptosporangiales</taxon>
        <taxon>Cryptosporangiaceae</taxon>
        <taxon>Cryptosporangium</taxon>
    </lineage>
</organism>
<feature type="transmembrane region" description="Helical" evidence="1">
    <location>
        <begin position="93"/>
        <end position="113"/>
    </location>
</feature>
<feature type="transmembrane region" description="Helical" evidence="1">
    <location>
        <begin position="54"/>
        <end position="73"/>
    </location>
</feature>
<name>A0ABP6T1X0_9ACTN</name>
<keyword evidence="1" id="KW-1133">Transmembrane helix</keyword>